<feature type="compositionally biased region" description="Basic and acidic residues" evidence="1">
    <location>
        <begin position="1"/>
        <end position="13"/>
    </location>
</feature>
<accession>A0A1H8MIP3</accession>
<organism evidence="2 3">
    <name type="scientific">Actinacidiphila rubida</name>
    <dbReference type="NCBI Taxonomy" id="310780"/>
    <lineage>
        <taxon>Bacteria</taxon>
        <taxon>Bacillati</taxon>
        <taxon>Actinomycetota</taxon>
        <taxon>Actinomycetes</taxon>
        <taxon>Kitasatosporales</taxon>
        <taxon>Streptomycetaceae</taxon>
        <taxon>Actinacidiphila</taxon>
    </lineage>
</organism>
<feature type="region of interest" description="Disordered" evidence="1">
    <location>
        <begin position="1"/>
        <end position="76"/>
    </location>
</feature>
<protein>
    <submittedName>
        <fullName evidence="2">Uncharacterized protein</fullName>
    </submittedName>
</protein>
<keyword evidence="3" id="KW-1185">Reference proteome</keyword>
<dbReference type="AlphaFoldDB" id="A0A1H8MIP3"/>
<evidence type="ECO:0000313" key="3">
    <source>
        <dbReference type="Proteomes" id="UP000181951"/>
    </source>
</evidence>
<evidence type="ECO:0000313" key="2">
    <source>
        <dbReference type="EMBL" id="SEO17265.1"/>
    </source>
</evidence>
<dbReference type="RefSeq" id="WP_075017236.1">
    <property type="nucleotide sequence ID" value="NZ_FODD01000019.1"/>
</dbReference>
<dbReference type="Proteomes" id="UP000181951">
    <property type="component" value="Unassembled WGS sequence"/>
</dbReference>
<name>A0A1H8MIP3_9ACTN</name>
<evidence type="ECO:0000256" key="1">
    <source>
        <dbReference type="SAM" id="MobiDB-lite"/>
    </source>
</evidence>
<feature type="compositionally biased region" description="Low complexity" evidence="1">
    <location>
        <begin position="59"/>
        <end position="69"/>
    </location>
</feature>
<reference evidence="2 3" key="1">
    <citation type="submission" date="2016-10" db="EMBL/GenBank/DDBJ databases">
        <authorList>
            <person name="de Groot N.N."/>
        </authorList>
    </citation>
    <scope>NUCLEOTIDE SEQUENCE [LARGE SCALE GENOMIC DNA]</scope>
    <source>
        <strain evidence="2 3">CGMCC 4.2026</strain>
    </source>
</reference>
<dbReference type="EMBL" id="FODD01000019">
    <property type="protein sequence ID" value="SEO17265.1"/>
    <property type="molecule type" value="Genomic_DNA"/>
</dbReference>
<gene>
    <name evidence="2" type="ORF">SAMN05216267_10194</name>
</gene>
<proteinExistence type="predicted"/>
<sequence>MSAHEPQDQHHDAPVPPVRPVTAPGASRDATPSVRDLLASCAAARTVSTPPADGPAEPPAAGAPAPAEPSRGRDAA</sequence>